<evidence type="ECO:0000313" key="2">
    <source>
        <dbReference type="Proteomes" id="UP000827976"/>
    </source>
</evidence>
<sequence length="437" mass="49763">MIIGAGIALSIAILIVSWNLWRTRRKISKELILDDHTCKKIPVKEIYSATNNLNALNFIGQGIAGKVYKGVLSNGWHIAVKHIIKDGYVETFVREVTSLSHVRHRNLVSLRGYCEEAEECFLVYELCPNGNLSEWLFGKDKFLSWVQRLDIAIDCARGLHFLHTYREGCIVHRDIKPTNILLGPDFEAKLSDFGLSKVIDQGLSHVSSEVRGTFGYVDPEYRQNRHVNAAGDVYSFGIVLLQILSGMRVLNLNVMKPMPLEKTAKHIVEGGNIAEFADPKLNGEYSKDAFEMVLKLALSCTSYKQQRPSMEQVMKKLEKALELSQITSTQLFPNWVTPLSVCQQDTSYNLVNEVKYDVIFNPLLKIESKHKLRKGKKIKEAYGPNPLHESLDKLLLIFLSIGKLAGLCVSDHNVRSRVWRNAIQQREMKYDQKYKRD</sequence>
<comment type="caution">
    <text evidence="1">The sequence shown here is derived from an EMBL/GenBank/DDBJ whole genome shotgun (WGS) entry which is preliminary data.</text>
</comment>
<keyword evidence="1" id="KW-0418">Kinase</keyword>
<gene>
    <name evidence="1" type="ORF">IHE45_03G052600</name>
</gene>
<accession>A0ACB7WL30</accession>
<evidence type="ECO:0000313" key="1">
    <source>
        <dbReference type="EMBL" id="KAH7688776.1"/>
    </source>
</evidence>
<proteinExistence type="predicted"/>
<dbReference type="Proteomes" id="UP000827976">
    <property type="component" value="Chromosome 3"/>
</dbReference>
<keyword evidence="1" id="KW-0723">Serine/threonine-protein kinase</keyword>
<dbReference type="EC" id="2.7.11.1" evidence="1"/>
<organism evidence="1 2">
    <name type="scientific">Dioscorea alata</name>
    <name type="common">Purple yam</name>
    <dbReference type="NCBI Taxonomy" id="55571"/>
    <lineage>
        <taxon>Eukaryota</taxon>
        <taxon>Viridiplantae</taxon>
        <taxon>Streptophyta</taxon>
        <taxon>Embryophyta</taxon>
        <taxon>Tracheophyta</taxon>
        <taxon>Spermatophyta</taxon>
        <taxon>Magnoliopsida</taxon>
        <taxon>Liliopsida</taxon>
        <taxon>Dioscoreales</taxon>
        <taxon>Dioscoreaceae</taxon>
        <taxon>Dioscorea</taxon>
    </lineage>
</organism>
<dbReference type="EMBL" id="CM037013">
    <property type="protein sequence ID" value="KAH7688776.1"/>
    <property type="molecule type" value="Genomic_DNA"/>
</dbReference>
<keyword evidence="2" id="KW-1185">Reference proteome</keyword>
<protein>
    <submittedName>
        <fullName evidence="1">Non-specific serine/threonine protein kinase protein</fullName>
        <ecNumber evidence="1">2.7.11.1</ecNumber>
    </submittedName>
</protein>
<keyword evidence="1" id="KW-0808">Transferase</keyword>
<name>A0ACB7WL30_DIOAL</name>
<reference evidence="2" key="1">
    <citation type="journal article" date="2022" name="Nat. Commun.">
        <title>Chromosome evolution and the genetic basis of agronomically important traits in greater yam.</title>
        <authorList>
            <person name="Bredeson J.V."/>
            <person name="Lyons J.B."/>
            <person name="Oniyinde I.O."/>
            <person name="Okereke N.R."/>
            <person name="Kolade O."/>
            <person name="Nnabue I."/>
            <person name="Nwadili C.O."/>
            <person name="Hribova E."/>
            <person name="Parker M."/>
            <person name="Nwogha J."/>
            <person name="Shu S."/>
            <person name="Carlson J."/>
            <person name="Kariba R."/>
            <person name="Muthemba S."/>
            <person name="Knop K."/>
            <person name="Barton G.J."/>
            <person name="Sherwood A.V."/>
            <person name="Lopez-Montes A."/>
            <person name="Asiedu R."/>
            <person name="Jamnadass R."/>
            <person name="Muchugi A."/>
            <person name="Goodstein D."/>
            <person name="Egesi C.N."/>
            <person name="Featherston J."/>
            <person name="Asfaw A."/>
            <person name="Simpson G.G."/>
            <person name="Dolezel J."/>
            <person name="Hendre P.S."/>
            <person name="Van Deynze A."/>
            <person name="Kumar P.L."/>
            <person name="Obidiegwu J.E."/>
            <person name="Bhattacharjee R."/>
            <person name="Rokhsar D.S."/>
        </authorList>
    </citation>
    <scope>NUCLEOTIDE SEQUENCE [LARGE SCALE GENOMIC DNA]</scope>
    <source>
        <strain evidence="2">cv. TDa95/00328</strain>
    </source>
</reference>